<feature type="transmembrane region" description="Helical" evidence="1">
    <location>
        <begin position="304"/>
        <end position="326"/>
    </location>
</feature>
<evidence type="ECO:0000259" key="2">
    <source>
        <dbReference type="SMART" id="SM00900"/>
    </source>
</evidence>
<sequence>MRKQISRNSIYNYIVFVLLLTAVAIAGGAKFEWLKPSEEPVYDLSNIQQPFPKATSFKTNSDNSLSVLDASNHHIGYALISDELDARSQGYVGNIPILIAINNNKKVLGVYLLKNNETADYIEHVVDKHLLESWNGSDVDTTLILTEVDAITGASRSSNAIISNVQKTVSNYLLLEKQQIKISWTFVLQTVMSLLLVLLSLNMVLRRKHKKIYLYYLVAILGIMGLWLKQMLSLEVFHNWLSHGFPWQSNPVLIVILLLSIAMAIAGHKKYYCNFLCPMGALQVLSTKISPFKKRKFPVKIGTLTIRNIYLTYIWVSLLLGFTLPLSNMEPFIAFSFAVASYFMLGAGILIVILSLFFNRPWCQLCPTGCLLDSVPSLFSNAKIKNNEK</sequence>
<keyword evidence="1" id="KW-1133">Transmembrane helix</keyword>
<feature type="transmembrane region" description="Helical" evidence="1">
    <location>
        <begin position="182"/>
        <end position="205"/>
    </location>
</feature>
<protein>
    <submittedName>
        <fullName evidence="3">FMN-binding protein</fullName>
    </submittedName>
</protein>
<dbReference type="RefSeq" id="WP_212214844.1">
    <property type="nucleotide sequence ID" value="NZ_JAGUCO010000003.1"/>
</dbReference>
<dbReference type="Pfam" id="PF12801">
    <property type="entry name" value="Fer4_5"/>
    <property type="match status" value="2"/>
</dbReference>
<feature type="domain" description="FMN-binding" evidence="2">
    <location>
        <begin position="90"/>
        <end position="172"/>
    </location>
</feature>
<comment type="caution">
    <text evidence="3">The sequence shown here is derived from an EMBL/GenBank/DDBJ whole genome shotgun (WGS) entry which is preliminary data.</text>
</comment>
<name>A0ABS5JSS1_9BACT</name>
<organism evidence="3 4">
    <name type="scientific">Carboxylicivirga linearis</name>
    <dbReference type="NCBI Taxonomy" id="1628157"/>
    <lineage>
        <taxon>Bacteria</taxon>
        <taxon>Pseudomonadati</taxon>
        <taxon>Bacteroidota</taxon>
        <taxon>Bacteroidia</taxon>
        <taxon>Marinilabiliales</taxon>
        <taxon>Marinilabiliaceae</taxon>
        <taxon>Carboxylicivirga</taxon>
    </lineage>
</organism>
<dbReference type="InterPro" id="IPR007329">
    <property type="entry name" value="FMN-bd"/>
</dbReference>
<dbReference type="EMBL" id="JAGUCO010000003">
    <property type="protein sequence ID" value="MBS2097850.1"/>
    <property type="molecule type" value="Genomic_DNA"/>
</dbReference>
<dbReference type="Proteomes" id="UP000708576">
    <property type="component" value="Unassembled WGS sequence"/>
</dbReference>
<gene>
    <name evidence="3" type="ORF">KEM10_06125</name>
</gene>
<dbReference type="InterPro" id="IPR017896">
    <property type="entry name" value="4Fe4S_Fe-S-bd"/>
</dbReference>
<keyword evidence="4" id="KW-1185">Reference proteome</keyword>
<feature type="transmembrane region" description="Helical" evidence="1">
    <location>
        <begin position="248"/>
        <end position="266"/>
    </location>
</feature>
<dbReference type="SMART" id="SM00900">
    <property type="entry name" value="FMN_bind"/>
    <property type="match status" value="1"/>
</dbReference>
<reference evidence="3 4" key="1">
    <citation type="journal article" date="2015" name="Int. J. Syst. Evol. Microbiol.">
        <title>Carboxylicivirga linearis sp. nov., isolated from a sea cucumber culture pond.</title>
        <authorList>
            <person name="Wang F.Q."/>
            <person name="Zhou Y.X."/>
            <person name="Lin X.Z."/>
            <person name="Chen G.J."/>
            <person name="Du Z.J."/>
        </authorList>
    </citation>
    <scope>NUCLEOTIDE SEQUENCE [LARGE SCALE GENOMIC DNA]</scope>
    <source>
        <strain evidence="3 4">FB218</strain>
    </source>
</reference>
<feature type="transmembrane region" description="Helical" evidence="1">
    <location>
        <begin position="332"/>
        <end position="358"/>
    </location>
</feature>
<evidence type="ECO:0000313" key="4">
    <source>
        <dbReference type="Proteomes" id="UP000708576"/>
    </source>
</evidence>
<dbReference type="Pfam" id="PF04205">
    <property type="entry name" value="FMN_bind"/>
    <property type="match status" value="1"/>
</dbReference>
<proteinExistence type="predicted"/>
<feature type="transmembrane region" description="Helical" evidence="1">
    <location>
        <begin position="12"/>
        <end position="31"/>
    </location>
</feature>
<keyword evidence="1" id="KW-0812">Transmembrane</keyword>
<feature type="transmembrane region" description="Helical" evidence="1">
    <location>
        <begin position="212"/>
        <end position="228"/>
    </location>
</feature>
<keyword evidence="1" id="KW-0472">Membrane</keyword>
<evidence type="ECO:0000256" key="1">
    <source>
        <dbReference type="SAM" id="Phobius"/>
    </source>
</evidence>
<accession>A0ABS5JSS1</accession>
<evidence type="ECO:0000313" key="3">
    <source>
        <dbReference type="EMBL" id="MBS2097850.1"/>
    </source>
</evidence>